<proteinExistence type="predicted"/>
<feature type="region of interest" description="Disordered" evidence="1">
    <location>
        <begin position="445"/>
        <end position="469"/>
    </location>
</feature>
<accession>A0A8H6T226</accession>
<evidence type="ECO:0000313" key="2">
    <source>
        <dbReference type="EMBL" id="KAF7310243.1"/>
    </source>
</evidence>
<evidence type="ECO:0000256" key="1">
    <source>
        <dbReference type="SAM" id="MobiDB-lite"/>
    </source>
</evidence>
<evidence type="ECO:0000313" key="3">
    <source>
        <dbReference type="Proteomes" id="UP000636479"/>
    </source>
</evidence>
<organism evidence="2 3">
    <name type="scientific">Mycena indigotica</name>
    <dbReference type="NCBI Taxonomy" id="2126181"/>
    <lineage>
        <taxon>Eukaryota</taxon>
        <taxon>Fungi</taxon>
        <taxon>Dikarya</taxon>
        <taxon>Basidiomycota</taxon>
        <taxon>Agaricomycotina</taxon>
        <taxon>Agaricomycetes</taxon>
        <taxon>Agaricomycetidae</taxon>
        <taxon>Agaricales</taxon>
        <taxon>Marasmiineae</taxon>
        <taxon>Mycenaceae</taxon>
        <taxon>Mycena</taxon>
    </lineage>
</organism>
<feature type="compositionally biased region" description="Pro residues" evidence="1">
    <location>
        <begin position="459"/>
        <end position="469"/>
    </location>
</feature>
<keyword evidence="3" id="KW-1185">Reference proteome</keyword>
<gene>
    <name evidence="2" type="ORF">MIND_00398000</name>
</gene>
<protein>
    <submittedName>
        <fullName evidence="2">Uncharacterized protein</fullName>
    </submittedName>
</protein>
<dbReference type="AlphaFoldDB" id="A0A8H6T226"/>
<dbReference type="Proteomes" id="UP000636479">
    <property type="component" value="Unassembled WGS sequence"/>
</dbReference>
<dbReference type="RefSeq" id="XP_037223693.1">
    <property type="nucleotide sequence ID" value="XM_037360808.1"/>
</dbReference>
<comment type="caution">
    <text evidence="2">The sequence shown here is derived from an EMBL/GenBank/DDBJ whole genome shotgun (WGS) entry which is preliminary data.</text>
</comment>
<dbReference type="GeneID" id="59343324"/>
<reference evidence="2" key="1">
    <citation type="submission" date="2020-05" db="EMBL/GenBank/DDBJ databases">
        <title>Mycena genomes resolve the evolution of fungal bioluminescence.</title>
        <authorList>
            <person name="Tsai I.J."/>
        </authorList>
    </citation>
    <scope>NUCLEOTIDE SEQUENCE</scope>
    <source>
        <strain evidence="2">171206Taipei</strain>
    </source>
</reference>
<name>A0A8H6T226_9AGAR</name>
<sequence>MFPNELYCEILKGVPRIDLGSIARFHLLVRPFLYRRLHLRPSALSRTCTRKFGLPTIANAKYFIEKLRFYASPDICQFVHVLHIIGDHEDTTLEKLDWTMMMECRLHETPFCAGRMAHVLRDRLFDLLGNFVHLRSLIAERLLFTAPALLQLTRLEGPLTLNLIRCCFPTLPLPFDPFIFPMVLRSPIRICVSTLTISSPANGRDFWLWLSLLNPDTLKQVTWVLGTQPEQWPSTIPAVLPRVKTLVLDLPWQLSRPSWAVLRHVFPSVTALTATGVASGPELTPQTVLAMITPSGWHLNIHARGFRALRAVQTGCGSLTDAISGTSIVTLRIDECEMHAMLWALHYVEGPVPRSITTLAVHIRDGSGPGWAAVLTFFPALDNLEFLVSMTFTGESMEATQWLEMRDFLMTFPSILPTGLTTLTFEYRSISAALVAGTTDQSLIESASASELEPTPSSRLPPPFTQHMG</sequence>
<dbReference type="EMBL" id="JACAZF010000003">
    <property type="protein sequence ID" value="KAF7310243.1"/>
    <property type="molecule type" value="Genomic_DNA"/>
</dbReference>